<reference evidence="2 3" key="1">
    <citation type="submission" date="2020-08" db="EMBL/GenBank/DDBJ databases">
        <title>A Genomic Blueprint of the Chicken Gut Microbiome.</title>
        <authorList>
            <person name="Gilroy R."/>
            <person name="Ravi A."/>
            <person name="Getino M."/>
            <person name="Pursley I."/>
            <person name="Horton D.L."/>
            <person name="Alikhan N.-F."/>
            <person name="Baker D."/>
            <person name="Gharbi K."/>
            <person name="Hall N."/>
            <person name="Watson M."/>
            <person name="Adriaenssens E.M."/>
            <person name="Foster-Nyarko E."/>
            <person name="Jarju S."/>
            <person name="Secka A."/>
            <person name="Antonio M."/>
            <person name="Oren A."/>
            <person name="Chaudhuri R."/>
            <person name="La Ragione R.M."/>
            <person name="Hildebrand F."/>
            <person name="Pallen M.J."/>
        </authorList>
    </citation>
    <scope>NUCLEOTIDE SEQUENCE [LARGE SCALE GENOMIC DNA]</scope>
    <source>
        <strain evidence="2 3">Sa2BUA9</strain>
    </source>
</reference>
<evidence type="ECO:0000313" key="2">
    <source>
        <dbReference type="EMBL" id="MBD7943624.1"/>
    </source>
</evidence>
<proteinExistence type="predicted"/>
<dbReference type="EMBL" id="JACSQO010000002">
    <property type="protein sequence ID" value="MBD7943624.1"/>
    <property type="molecule type" value="Genomic_DNA"/>
</dbReference>
<organism evidence="2 3">
    <name type="scientific">Psychrobacillus faecigallinarum</name>
    <dbReference type="NCBI Taxonomy" id="2762235"/>
    <lineage>
        <taxon>Bacteria</taxon>
        <taxon>Bacillati</taxon>
        <taxon>Bacillota</taxon>
        <taxon>Bacilli</taxon>
        <taxon>Bacillales</taxon>
        <taxon>Bacillaceae</taxon>
        <taxon>Psychrobacillus</taxon>
    </lineage>
</organism>
<keyword evidence="3" id="KW-1185">Reference proteome</keyword>
<feature type="domain" description="N-acetyltransferase" evidence="1">
    <location>
        <begin position="20"/>
        <end position="174"/>
    </location>
</feature>
<dbReference type="RefSeq" id="WP_144535510.1">
    <property type="nucleotide sequence ID" value="NZ_JACSQO010000002.1"/>
</dbReference>
<protein>
    <submittedName>
        <fullName evidence="2">GNAT family N-acetyltransferase</fullName>
    </submittedName>
</protein>
<dbReference type="Proteomes" id="UP000640786">
    <property type="component" value="Unassembled WGS sequence"/>
</dbReference>
<evidence type="ECO:0000259" key="1">
    <source>
        <dbReference type="PROSITE" id="PS51186"/>
    </source>
</evidence>
<dbReference type="PROSITE" id="PS51186">
    <property type="entry name" value="GNAT"/>
    <property type="match status" value="1"/>
</dbReference>
<dbReference type="InterPro" id="IPR016181">
    <property type="entry name" value="Acyl_CoA_acyltransferase"/>
</dbReference>
<dbReference type="PANTHER" id="PTHR43792:SF1">
    <property type="entry name" value="N-ACETYLTRANSFERASE DOMAIN-CONTAINING PROTEIN"/>
    <property type="match status" value="1"/>
</dbReference>
<dbReference type="InterPro" id="IPR000182">
    <property type="entry name" value="GNAT_dom"/>
</dbReference>
<dbReference type="InterPro" id="IPR051531">
    <property type="entry name" value="N-acetyltransferase"/>
</dbReference>
<dbReference type="PANTHER" id="PTHR43792">
    <property type="entry name" value="GNAT FAMILY, PUTATIVE (AFU_ORTHOLOGUE AFUA_3G00765)-RELATED-RELATED"/>
    <property type="match status" value="1"/>
</dbReference>
<dbReference type="SUPFAM" id="SSF55729">
    <property type="entry name" value="Acyl-CoA N-acyltransferases (Nat)"/>
    <property type="match status" value="1"/>
</dbReference>
<gene>
    <name evidence="2" type="ORF">H9650_05780</name>
</gene>
<comment type="caution">
    <text evidence="2">The sequence shown here is derived from an EMBL/GenBank/DDBJ whole genome shotgun (WGS) entry which is preliminary data.</text>
</comment>
<dbReference type="Pfam" id="PF13302">
    <property type="entry name" value="Acetyltransf_3"/>
    <property type="match status" value="1"/>
</dbReference>
<evidence type="ECO:0000313" key="3">
    <source>
        <dbReference type="Proteomes" id="UP000640786"/>
    </source>
</evidence>
<name>A0ABR8R764_9BACI</name>
<sequence length="174" mass="19676">MNIVGETERLCLVVFEERFLDSAKLFWGDNDVMKSCGGASSHEALPRTIEFYRECHEEKNLSVYAVMEKSSGEIIGAAGFNVEDKIEEVELIYHFNKKSWGKGYATEAVAACMDIVRNHPNVLIVSASASIENAGSLKILERAGFTYLGLKWFDDTQQEEPVYEYRPNKETILH</sequence>
<accession>A0ABR8R764</accession>
<dbReference type="Gene3D" id="3.40.630.30">
    <property type="match status" value="1"/>
</dbReference>